<evidence type="ECO:0000313" key="6">
    <source>
        <dbReference type="EMBL" id="CEM48640.1"/>
    </source>
</evidence>
<gene>
    <name evidence="6" type="ORF">Cvel_32446</name>
</gene>
<feature type="transmembrane region" description="Helical" evidence="5">
    <location>
        <begin position="129"/>
        <end position="153"/>
    </location>
</feature>
<dbReference type="InterPro" id="IPR023352">
    <property type="entry name" value="MAPEG-like_dom_sf"/>
</dbReference>
<keyword evidence="4 5" id="KW-0472">Membrane</keyword>
<dbReference type="VEuPathDB" id="CryptoDB:Cvel_32446"/>
<dbReference type="AlphaFoldDB" id="A0A0G4HW11"/>
<feature type="transmembrane region" description="Helical" evidence="5">
    <location>
        <begin position="83"/>
        <end position="109"/>
    </location>
</feature>
<evidence type="ECO:0000256" key="2">
    <source>
        <dbReference type="ARBA" id="ARBA00022692"/>
    </source>
</evidence>
<sequence>MASLADNRNAQIFGPCFAMGLLYVIMWFYMYFKRLPFILNGMKTVFKGMKPSDITAEVLARHSPPDVLAASDNLKNLFEVPPLFLIFALFLFVTGQVDAVYVTGSWFYVALRYVHSLVHCTINTQPLRFYVYCASTLVLWAMGFRAAFAYTVLT</sequence>
<dbReference type="GO" id="GO:0016020">
    <property type="term" value="C:membrane"/>
    <property type="evidence" value="ECO:0007669"/>
    <property type="project" value="UniProtKB-SubCell"/>
</dbReference>
<keyword evidence="2 5" id="KW-0812">Transmembrane</keyword>
<proteinExistence type="predicted"/>
<dbReference type="EMBL" id="CDMZ01004097">
    <property type="protein sequence ID" value="CEM48640.1"/>
    <property type="molecule type" value="Genomic_DNA"/>
</dbReference>
<reference evidence="6" key="1">
    <citation type="submission" date="2014-11" db="EMBL/GenBank/DDBJ databases">
        <authorList>
            <person name="Otto D Thomas"/>
            <person name="Naeem Raeece"/>
        </authorList>
    </citation>
    <scope>NUCLEOTIDE SEQUENCE</scope>
</reference>
<evidence type="ECO:0000256" key="3">
    <source>
        <dbReference type="ARBA" id="ARBA00022989"/>
    </source>
</evidence>
<dbReference type="Pfam" id="PF01124">
    <property type="entry name" value="MAPEG"/>
    <property type="match status" value="1"/>
</dbReference>
<evidence type="ECO:0000256" key="4">
    <source>
        <dbReference type="ARBA" id="ARBA00023136"/>
    </source>
</evidence>
<comment type="subcellular location">
    <subcellularLocation>
        <location evidence="1">Membrane</location>
    </subcellularLocation>
</comment>
<dbReference type="Gene3D" id="1.20.120.550">
    <property type="entry name" value="Membrane associated eicosanoid/glutathione metabolism-like domain"/>
    <property type="match status" value="1"/>
</dbReference>
<dbReference type="InterPro" id="IPR001129">
    <property type="entry name" value="Membr-assoc_MAPEG"/>
</dbReference>
<feature type="transmembrane region" description="Helical" evidence="5">
    <location>
        <begin position="12"/>
        <end position="32"/>
    </location>
</feature>
<organism evidence="6">
    <name type="scientific">Chromera velia CCMP2878</name>
    <dbReference type="NCBI Taxonomy" id="1169474"/>
    <lineage>
        <taxon>Eukaryota</taxon>
        <taxon>Sar</taxon>
        <taxon>Alveolata</taxon>
        <taxon>Colpodellida</taxon>
        <taxon>Chromeraceae</taxon>
        <taxon>Chromera</taxon>
    </lineage>
</organism>
<name>A0A0G4HW11_9ALVE</name>
<evidence type="ECO:0000256" key="1">
    <source>
        <dbReference type="ARBA" id="ARBA00004370"/>
    </source>
</evidence>
<evidence type="ECO:0000256" key="5">
    <source>
        <dbReference type="SAM" id="Phobius"/>
    </source>
</evidence>
<dbReference type="SUPFAM" id="SSF161084">
    <property type="entry name" value="MAPEG domain-like"/>
    <property type="match status" value="1"/>
</dbReference>
<accession>A0A0G4HW11</accession>
<protein>
    <submittedName>
        <fullName evidence="6">Uncharacterized protein</fullName>
    </submittedName>
</protein>
<keyword evidence="3 5" id="KW-1133">Transmembrane helix</keyword>